<protein>
    <submittedName>
        <fullName evidence="3">SRPBCC family protein</fullName>
    </submittedName>
</protein>
<gene>
    <name evidence="3" type="ORF">F9K24_18140</name>
</gene>
<dbReference type="InterPro" id="IPR023393">
    <property type="entry name" value="START-like_dom_sf"/>
</dbReference>
<comment type="similarity">
    <text evidence="1">Belongs to the AHA1 family.</text>
</comment>
<dbReference type="SUPFAM" id="SSF55961">
    <property type="entry name" value="Bet v1-like"/>
    <property type="match status" value="1"/>
</dbReference>
<proteinExistence type="inferred from homology"/>
<dbReference type="Gene3D" id="3.30.530.20">
    <property type="match status" value="1"/>
</dbReference>
<name>A0A833GYD6_9LEPT</name>
<feature type="domain" description="Activator of Hsp90 ATPase homologue 1/2-like C-terminal" evidence="2">
    <location>
        <begin position="25"/>
        <end position="167"/>
    </location>
</feature>
<evidence type="ECO:0000313" key="4">
    <source>
        <dbReference type="Proteomes" id="UP000460298"/>
    </source>
</evidence>
<dbReference type="AlphaFoldDB" id="A0A833GYD6"/>
<reference evidence="3 4" key="1">
    <citation type="submission" date="2019-10" db="EMBL/GenBank/DDBJ databases">
        <title>Extracellular Electron Transfer in a Candidatus Methanoperedens spp. Enrichment Culture.</title>
        <authorList>
            <person name="Berger S."/>
            <person name="Rangel Shaw D."/>
            <person name="Berben T."/>
            <person name="In 'T Zandt M."/>
            <person name="Frank J."/>
            <person name="Reimann J."/>
            <person name="Jetten M.S.M."/>
            <person name="Welte C.U."/>
        </authorList>
    </citation>
    <scope>NUCLEOTIDE SEQUENCE [LARGE SCALE GENOMIC DNA]</scope>
    <source>
        <strain evidence="3">SB12</strain>
    </source>
</reference>
<organism evidence="3 4">
    <name type="scientific">Leptonema illini</name>
    <dbReference type="NCBI Taxonomy" id="183"/>
    <lineage>
        <taxon>Bacteria</taxon>
        <taxon>Pseudomonadati</taxon>
        <taxon>Spirochaetota</taxon>
        <taxon>Spirochaetia</taxon>
        <taxon>Leptospirales</taxon>
        <taxon>Leptospiraceae</taxon>
        <taxon>Leptonema</taxon>
    </lineage>
</organism>
<evidence type="ECO:0000313" key="3">
    <source>
        <dbReference type="EMBL" id="KAB2929953.1"/>
    </source>
</evidence>
<comment type="caution">
    <text evidence="3">The sequence shown here is derived from an EMBL/GenBank/DDBJ whole genome shotgun (WGS) entry which is preliminary data.</text>
</comment>
<dbReference type="Pfam" id="PF08327">
    <property type="entry name" value="AHSA1"/>
    <property type="match status" value="1"/>
</dbReference>
<evidence type="ECO:0000259" key="2">
    <source>
        <dbReference type="Pfam" id="PF08327"/>
    </source>
</evidence>
<accession>A0A833GYD6</accession>
<evidence type="ECO:0000256" key="1">
    <source>
        <dbReference type="ARBA" id="ARBA00006817"/>
    </source>
</evidence>
<dbReference type="InterPro" id="IPR013538">
    <property type="entry name" value="ASHA1/2-like_C"/>
</dbReference>
<dbReference type="EMBL" id="WBUI01000024">
    <property type="protein sequence ID" value="KAB2929953.1"/>
    <property type="molecule type" value="Genomic_DNA"/>
</dbReference>
<sequence>MNTDEKEVKIELRGETEAVITRYFNAPRPLVFDCFTKPDLMRRWLIGPEGWSLDSCELDLTVGGKYLYVYADSQGSRMGVYGTFTEVLAPEIVANTENFAMDMSAFDPDAPEDPAATVESRVFTEAGKKTLMTHHYRFASPEIRKMVFESGADEGMEACYRELDRILLQMR</sequence>
<dbReference type="Proteomes" id="UP000460298">
    <property type="component" value="Unassembled WGS sequence"/>
</dbReference>
<dbReference type="CDD" id="cd07826">
    <property type="entry name" value="SRPBCC_CalC_Aha1-like_9"/>
    <property type="match status" value="1"/>
</dbReference>